<gene>
    <name evidence="3" type="ORF">Clacol_002624</name>
</gene>
<name>A0AAV5A5C5_9AGAM</name>
<feature type="domain" description="BTB" evidence="2">
    <location>
        <begin position="72"/>
        <end position="148"/>
    </location>
</feature>
<organism evidence="3 4">
    <name type="scientific">Clathrus columnatus</name>
    <dbReference type="NCBI Taxonomy" id="1419009"/>
    <lineage>
        <taxon>Eukaryota</taxon>
        <taxon>Fungi</taxon>
        <taxon>Dikarya</taxon>
        <taxon>Basidiomycota</taxon>
        <taxon>Agaricomycotina</taxon>
        <taxon>Agaricomycetes</taxon>
        <taxon>Phallomycetidae</taxon>
        <taxon>Phallales</taxon>
        <taxon>Clathraceae</taxon>
        <taxon>Clathrus</taxon>
    </lineage>
</organism>
<dbReference type="Pfam" id="PF00651">
    <property type="entry name" value="BTB"/>
    <property type="match status" value="1"/>
</dbReference>
<dbReference type="InterPro" id="IPR011333">
    <property type="entry name" value="SKP1/BTB/POZ_sf"/>
</dbReference>
<protein>
    <recommendedName>
        <fullName evidence="2">BTB domain-containing protein</fullName>
    </recommendedName>
</protein>
<dbReference type="Gene3D" id="3.30.710.10">
    <property type="entry name" value="Potassium Channel Kv1.1, Chain A"/>
    <property type="match status" value="1"/>
</dbReference>
<evidence type="ECO:0000259" key="2">
    <source>
        <dbReference type="PROSITE" id="PS50097"/>
    </source>
</evidence>
<dbReference type="PANTHER" id="PTHR47022:SF1">
    <property type="entry name" value="BTB AND MATH DOMAIN-CONTAINING PROTEIN 36-RELATED"/>
    <property type="match status" value="1"/>
</dbReference>
<dbReference type="InterPro" id="IPR000210">
    <property type="entry name" value="BTB/POZ_dom"/>
</dbReference>
<dbReference type="Proteomes" id="UP001050691">
    <property type="component" value="Unassembled WGS sequence"/>
</dbReference>
<dbReference type="CDD" id="cd18186">
    <property type="entry name" value="BTB_POZ_ZBTB_KLHL-like"/>
    <property type="match status" value="1"/>
</dbReference>
<keyword evidence="4" id="KW-1185">Reference proteome</keyword>
<dbReference type="SMART" id="SM00225">
    <property type="entry name" value="BTB"/>
    <property type="match status" value="1"/>
</dbReference>
<dbReference type="EMBL" id="BPWL01000003">
    <property type="protein sequence ID" value="GJJ08408.1"/>
    <property type="molecule type" value="Genomic_DNA"/>
</dbReference>
<evidence type="ECO:0000313" key="4">
    <source>
        <dbReference type="Proteomes" id="UP001050691"/>
    </source>
</evidence>
<evidence type="ECO:0000313" key="3">
    <source>
        <dbReference type="EMBL" id="GJJ08408.1"/>
    </source>
</evidence>
<reference evidence="3" key="1">
    <citation type="submission" date="2021-10" db="EMBL/GenBank/DDBJ databases">
        <title>De novo Genome Assembly of Clathrus columnatus (Basidiomycota, Fungi) Using Illumina and Nanopore Sequence Data.</title>
        <authorList>
            <person name="Ogiso-Tanaka E."/>
            <person name="Itagaki H."/>
            <person name="Hosoya T."/>
            <person name="Hosaka K."/>
        </authorList>
    </citation>
    <scope>NUCLEOTIDE SEQUENCE</scope>
    <source>
        <strain evidence="3">MO-923</strain>
    </source>
</reference>
<dbReference type="PANTHER" id="PTHR47022">
    <property type="entry name" value="BTB AND MATH DOMAIN-CONTAINING PROTEIN 36-RELATED"/>
    <property type="match status" value="1"/>
</dbReference>
<sequence>MEATSSSSITTDSSAIPTLPPTTTESTIVSLSGDWSSTYLMDSPPSTPEGSIPPSPLAGSIRRHKNYYFDNDQVIFLVEDTLFNVHRSLLMRHSTVFKDMFEMPSGPVSGESVEGSNDENPVRLENVRAVDFERLLSILYPSVIGKYSATLPEWISILQLATRWLFDDIRTLAITELTDLKIDPVQKVAIALQCDIPEWLHSSYVALCLRQYPLTLDEGRKLGVDVVTKLAYTREVYRDNSHISHREDYASKLVTDVFGTTPSKRDDKPPELVLKWNGVLNGPSFNNLPNLSHIRI</sequence>
<proteinExistence type="predicted"/>
<feature type="region of interest" description="Disordered" evidence="1">
    <location>
        <begin position="1"/>
        <end position="28"/>
    </location>
</feature>
<evidence type="ECO:0000256" key="1">
    <source>
        <dbReference type="SAM" id="MobiDB-lite"/>
    </source>
</evidence>
<feature type="compositionally biased region" description="Low complexity" evidence="1">
    <location>
        <begin position="1"/>
        <end position="14"/>
    </location>
</feature>
<dbReference type="SUPFAM" id="SSF54695">
    <property type="entry name" value="POZ domain"/>
    <property type="match status" value="1"/>
</dbReference>
<comment type="caution">
    <text evidence="3">The sequence shown here is derived from an EMBL/GenBank/DDBJ whole genome shotgun (WGS) entry which is preliminary data.</text>
</comment>
<dbReference type="AlphaFoldDB" id="A0AAV5A5C5"/>
<dbReference type="PROSITE" id="PS50097">
    <property type="entry name" value="BTB"/>
    <property type="match status" value="1"/>
</dbReference>
<accession>A0AAV5A5C5</accession>